<dbReference type="EMBL" id="QHKI01000056">
    <property type="protein sequence ID" value="RSM73455.1"/>
    <property type="molecule type" value="Genomic_DNA"/>
</dbReference>
<comment type="caution">
    <text evidence="2">The sequence shown here is derived from an EMBL/GenBank/DDBJ whole genome shotgun (WGS) entry which is preliminary data.</text>
</comment>
<organism evidence="2 3">
    <name type="scientific">Kibdelosporangium aridum</name>
    <dbReference type="NCBI Taxonomy" id="2030"/>
    <lineage>
        <taxon>Bacteria</taxon>
        <taxon>Bacillati</taxon>
        <taxon>Actinomycetota</taxon>
        <taxon>Actinomycetes</taxon>
        <taxon>Pseudonocardiales</taxon>
        <taxon>Pseudonocardiaceae</taxon>
        <taxon>Kibdelosporangium</taxon>
    </lineage>
</organism>
<gene>
    <name evidence="2" type="ORF">DMH04_41320</name>
</gene>
<dbReference type="Proteomes" id="UP000287547">
    <property type="component" value="Unassembled WGS sequence"/>
</dbReference>
<dbReference type="OrthoDB" id="9835308at2"/>
<proteinExistence type="predicted"/>
<feature type="region of interest" description="Disordered" evidence="1">
    <location>
        <begin position="13"/>
        <end position="33"/>
    </location>
</feature>
<evidence type="ECO:0000313" key="3">
    <source>
        <dbReference type="Proteomes" id="UP000287547"/>
    </source>
</evidence>
<protein>
    <recommendedName>
        <fullName evidence="4">Head-tail adaptor protein</fullName>
    </recommendedName>
</protein>
<reference evidence="2 3" key="1">
    <citation type="submission" date="2018-05" db="EMBL/GenBank/DDBJ databases">
        <title>Evolution of GPA BGCs.</title>
        <authorList>
            <person name="Waglechner N."/>
            <person name="Wright G.D."/>
        </authorList>
    </citation>
    <scope>NUCLEOTIDE SEQUENCE [LARGE SCALE GENOMIC DNA]</scope>
    <source>
        <strain evidence="2 3">A82846</strain>
    </source>
</reference>
<sequence>MLTRLLTQAAEIFRPTKTTDRHRNQQDQWPATPTATYPCRLQLVTGTEDSDGRDLSIGQWKLYLPADAVISDKDRVRVGTEVFEVTAVYPVESPRVGAAHHLQCTLTTYSGGVAS</sequence>
<dbReference type="RefSeq" id="WP_051793367.1">
    <property type="nucleotide sequence ID" value="NZ_QHKI01000056.1"/>
</dbReference>
<evidence type="ECO:0000313" key="2">
    <source>
        <dbReference type="EMBL" id="RSM73455.1"/>
    </source>
</evidence>
<name>A0A428YUX8_KIBAR</name>
<evidence type="ECO:0008006" key="4">
    <source>
        <dbReference type="Google" id="ProtNLM"/>
    </source>
</evidence>
<evidence type="ECO:0000256" key="1">
    <source>
        <dbReference type="SAM" id="MobiDB-lite"/>
    </source>
</evidence>
<accession>A0A428YUX8</accession>
<dbReference type="AlphaFoldDB" id="A0A428YUX8"/>